<organism evidence="2 3">
    <name type="scientific">Galdieria yellowstonensis</name>
    <dbReference type="NCBI Taxonomy" id="3028027"/>
    <lineage>
        <taxon>Eukaryota</taxon>
        <taxon>Rhodophyta</taxon>
        <taxon>Bangiophyceae</taxon>
        <taxon>Galdieriales</taxon>
        <taxon>Galdieriaceae</taxon>
        <taxon>Galdieria</taxon>
    </lineage>
</organism>
<sequence>MDFEQVVPEFVENKKRSGEEAFGLCSTSYPFKSSHDAVSELLGSHLSLNSPSGSSFCQKFRRTPATGKRNCDSFLLASESGRNVVYNSCSREPVVPALGEGHSQDSSVGTDVNCDSVSKRRKTVVDNLNLSHSIDTRFLEIHGKVPFCTPSPTSRYKSPLRRGDWPESWESARSLGASSVQPKDSETVVSRVKHMISMVIQRSTCLSLATLDKWLSLLCDFIEFNADEYLLFLVMLRKYLISNGQLQSLEDHVRPQKWERVLAVCAYFVVFLSEEFTGRIRRDLEDLMGPAFHFGREQASFLWVVDWRVNVTYNDFEAVRRLVLLDEKEYKTRLWQWLGFPLSELDSSGDLIPAVALKNTKMNVALMKRFGSRHPEESEAVSSATVAQGDGVPKVLSNDKKQLPQDDSIEHLISSEIEEYQKVPC</sequence>
<dbReference type="EMBL" id="JANCYU010000022">
    <property type="protein sequence ID" value="KAK4524173.1"/>
    <property type="molecule type" value="Genomic_DNA"/>
</dbReference>
<feature type="compositionally biased region" description="Basic and acidic residues" evidence="1">
    <location>
        <begin position="397"/>
        <end position="407"/>
    </location>
</feature>
<keyword evidence="3" id="KW-1185">Reference proteome</keyword>
<evidence type="ECO:0000313" key="3">
    <source>
        <dbReference type="Proteomes" id="UP001300502"/>
    </source>
</evidence>
<comment type="caution">
    <text evidence="2">The sequence shown here is derived from an EMBL/GenBank/DDBJ whole genome shotgun (WGS) entry which is preliminary data.</text>
</comment>
<proteinExistence type="predicted"/>
<name>A0AAV9IA18_9RHOD</name>
<feature type="region of interest" description="Disordered" evidence="1">
    <location>
        <begin position="378"/>
        <end position="407"/>
    </location>
</feature>
<reference evidence="2 3" key="1">
    <citation type="submission" date="2022-07" db="EMBL/GenBank/DDBJ databases">
        <title>Genome-wide signatures of adaptation to extreme environments.</title>
        <authorList>
            <person name="Cho C.H."/>
            <person name="Yoon H.S."/>
        </authorList>
    </citation>
    <scope>NUCLEOTIDE SEQUENCE [LARGE SCALE GENOMIC DNA]</scope>
    <source>
        <strain evidence="2 3">108.79 E11</strain>
    </source>
</reference>
<protein>
    <submittedName>
        <fullName evidence="2">Uncharacterized protein</fullName>
    </submittedName>
</protein>
<evidence type="ECO:0000256" key="1">
    <source>
        <dbReference type="SAM" id="MobiDB-lite"/>
    </source>
</evidence>
<gene>
    <name evidence="2" type="ORF">GAYE_SCF02G2072</name>
</gene>
<dbReference type="Proteomes" id="UP001300502">
    <property type="component" value="Unassembled WGS sequence"/>
</dbReference>
<accession>A0AAV9IA18</accession>
<dbReference type="AlphaFoldDB" id="A0AAV9IA18"/>
<evidence type="ECO:0000313" key="2">
    <source>
        <dbReference type="EMBL" id="KAK4524173.1"/>
    </source>
</evidence>